<feature type="transmembrane region" description="Helical" evidence="1">
    <location>
        <begin position="60"/>
        <end position="78"/>
    </location>
</feature>
<keyword evidence="3" id="KW-1185">Reference proteome</keyword>
<gene>
    <name evidence="2" type="ORF">FHW12_002082</name>
</gene>
<feature type="transmembrane region" description="Helical" evidence="1">
    <location>
        <begin position="31"/>
        <end position="54"/>
    </location>
</feature>
<keyword evidence="1" id="KW-1133">Transmembrane helix</keyword>
<dbReference type="Pfam" id="PF19447">
    <property type="entry name" value="DUF5985"/>
    <property type="match status" value="1"/>
</dbReference>
<dbReference type="EMBL" id="JACGXL010000002">
    <property type="protein sequence ID" value="MBA8887868.1"/>
    <property type="molecule type" value="Genomic_DNA"/>
</dbReference>
<organism evidence="2 3">
    <name type="scientific">Dokdonella fugitiva</name>
    <dbReference type="NCBI Taxonomy" id="328517"/>
    <lineage>
        <taxon>Bacteria</taxon>
        <taxon>Pseudomonadati</taxon>
        <taxon>Pseudomonadota</taxon>
        <taxon>Gammaproteobacteria</taxon>
        <taxon>Lysobacterales</taxon>
        <taxon>Rhodanobacteraceae</taxon>
        <taxon>Dokdonella</taxon>
    </lineage>
</organism>
<dbReference type="AlphaFoldDB" id="A0A839F2X0"/>
<dbReference type="RefSeq" id="WP_182530898.1">
    <property type="nucleotide sequence ID" value="NZ_JACGXL010000002.1"/>
</dbReference>
<dbReference type="InterPro" id="IPR046027">
    <property type="entry name" value="DUF5985"/>
</dbReference>
<evidence type="ECO:0000313" key="2">
    <source>
        <dbReference type="EMBL" id="MBA8887868.1"/>
    </source>
</evidence>
<protein>
    <submittedName>
        <fullName evidence="2">Uncharacterized protein</fullName>
    </submittedName>
</protein>
<comment type="caution">
    <text evidence="2">The sequence shown here is derived from an EMBL/GenBank/DDBJ whole genome shotgun (WGS) entry which is preliminary data.</text>
</comment>
<keyword evidence="1" id="KW-0472">Membrane</keyword>
<sequence>MTNFLQGAIAMAAMAAALIFLRFHRRTRDRFFLYFVASFLLEAAGRALTVAWQWTEQGSTTVYILRIVSYGLILAAILDKNLPRRKRG</sequence>
<reference evidence="2 3" key="1">
    <citation type="submission" date="2020-07" db="EMBL/GenBank/DDBJ databases">
        <title>Genomic Encyclopedia of Type Strains, Phase IV (KMG-V): Genome sequencing to study the core and pangenomes of soil and plant-associated prokaryotes.</title>
        <authorList>
            <person name="Whitman W."/>
        </authorList>
    </citation>
    <scope>NUCLEOTIDE SEQUENCE [LARGE SCALE GENOMIC DNA]</scope>
    <source>
        <strain evidence="2 3">RH2WT43</strain>
    </source>
</reference>
<evidence type="ECO:0000313" key="3">
    <source>
        <dbReference type="Proteomes" id="UP000550401"/>
    </source>
</evidence>
<dbReference type="Proteomes" id="UP000550401">
    <property type="component" value="Unassembled WGS sequence"/>
</dbReference>
<evidence type="ECO:0000256" key="1">
    <source>
        <dbReference type="SAM" id="Phobius"/>
    </source>
</evidence>
<name>A0A839F2X0_9GAMM</name>
<proteinExistence type="predicted"/>
<feature type="transmembrane region" description="Helical" evidence="1">
    <location>
        <begin position="6"/>
        <end position="24"/>
    </location>
</feature>
<keyword evidence="1" id="KW-0812">Transmembrane</keyword>
<accession>A0A839F2X0</accession>